<dbReference type="AlphaFoldDB" id="A0A168Y975"/>
<sequence>MTTLYCACCGRPFVRTSARGPAPRYCSQDCRLQMAVRRRAWAPWIEAGRADNGRTETGRTDPAAWGRRAFGS</sequence>
<dbReference type="RefSeq" id="WP_063635426.1">
    <property type="nucleotide sequence ID" value="NZ_CP015285.1"/>
</dbReference>
<dbReference type="Proteomes" id="UP000077405">
    <property type="component" value="Chromosome"/>
</dbReference>
<evidence type="ECO:0000313" key="3">
    <source>
        <dbReference type="Proteomes" id="UP000077405"/>
    </source>
</evidence>
<accession>A0A168Y975</accession>
<dbReference type="OrthoDB" id="7306714at2"/>
<proteinExistence type="predicted"/>
<feature type="region of interest" description="Disordered" evidence="1">
    <location>
        <begin position="51"/>
        <end position="72"/>
    </location>
</feature>
<organism evidence="2 3">
    <name type="scientific">Azospirillum humicireducens</name>
    <dbReference type="NCBI Taxonomy" id="1226968"/>
    <lineage>
        <taxon>Bacteria</taxon>
        <taxon>Pseudomonadati</taxon>
        <taxon>Pseudomonadota</taxon>
        <taxon>Alphaproteobacteria</taxon>
        <taxon>Rhodospirillales</taxon>
        <taxon>Azospirillaceae</taxon>
        <taxon>Azospirillum</taxon>
    </lineage>
</organism>
<name>A0A168Y975_9PROT</name>
<protein>
    <submittedName>
        <fullName evidence="2">Uncharacterized protein</fullName>
    </submittedName>
</protein>
<evidence type="ECO:0000256" key="1">
    <source>
        <dbReference type="SAM" id="MobiDB-lite"/>
    </source>
</evidence>
<keyword evidence="3" id="KW-1185">Reference proteome</keyword>
<reference evidence="2 3" key="1">
    <citation type="journal article" date="2013" name="Int. J. Syst. Evol. Microbiol.">
        <title>Azospirillum humicireducens sp. nov., a nitrogen-fixing bacterium isolated from a microbial fuel cell.</title>
        <authorList>
            <person name="Zhou S."/>
            <person name="Han L."/>
            <person name="Wang Y."/>
            <person name="Yang G."/>
            <person name="Zhuang L."/>
            <person name="Hu P."/>
        </authorList>
    </citation>
    <scope>NUCLEOTIDE SEQUENCE [LARGE SCALE GENOMIC DNA]</scope>
    <source>
        <strain evidence="2 3">SgZ-5</strain>
    </source>
</reference>
<dbReference type="KEGG" id="ahu:A6A40_10890"/>
<gene>
    <name evidence="2" type="ORF">A6A40_10890</name>
</gene>
<dbReference type="EMBL" id="CP015285">
    <property type="protein sequence ID" value="ANC92367.1"/>
    <property type="molecule type" value="Genomic_DNA"/>
</dbReference>
<evidence type="ECO:0000313" key="2">
    <source>
        <dbReference type="EMBL" id="ANC92367.1"/>
    </source>
</evidence>